<sequence length="321" mass="36634">MSASPPLKRITFATANLLNFLEPPNAFYDFENIYSHQDWQGKLNWTQQQIEKLNPDIIGLQEVFSIEQTRTFFNDIGYPYFASVDTPHVESDYIYSRPVVAIASRFPIEKCYPVTIDEPALKAYGDFQAPTFSRLPLCAQVVHPRLGHMAVYVTHLKSQRPAEASQQELSSHPLARWLSTQQRGWEAAMLRHAMQIKYASRPMPTILLGDMNQPISENSVTQVLLTNNHDSLKQELQLYDGWALQAPPPTKDRPATHYHFGTGNVLDYIILSQEFCPTDDRSIAQVIDYKVSDKHLINPCFEQDKYASDHGFVALTAEIYI</sequence>
<dbReference type="SUPFAM" id="SSF56219">
    <property type="entry name" value="DNase I-like"/>
    <property type="match status" value="1"/>
</dbReference>
<dbReference type="InterPro" id="IPR036691">
    <property type="entry name" value="Endo/exonu/phosph_ase_sf"/>
</dbReference>
<keyword evidence="3" id="KW-1185">Reference proteome</keyword>
<dbReference type="GO" id="GO:0016020">
    <property type="term" value="C:membrane"/>
    <property type="evidence" value="ECO:0007669"/>
    <property type="project" value="GOC"/>
</dbReference>
<accession>A0A511QFP7</accession>
<dbReference type="Pfam" id="PF03372">
    <property type="entry name" value="Exo_endo_phos"/>
    <property type="match status" value="1"/>
</dbReference>
<name>A0A511QFP7_9VIBR</name>
<comment type="caution">
    <text evidence="2">The sequence shown here is derived from an EMBL/GenBank/DDBJ whole genome shotgun (WGS) entry which is preliminary data.</text>
</comment>
<dbReference type="GO" id="GO:0003824">
    <property type="term" value="F:catalytic activity"/>
    <property type="evidence" value="ECO:0007669"/>
    <property type="project" value="InterPro"/>
</dbReference>
<organism evidence="2 3">
    <name type="scientific">Vibrio sagamiensis NBRC 104589</name>
    <dbReference type="NCBI Taxonomy" id="1219064"/>
    <lineage>
        <taxon>Bacteria</taxon>
        <taxon>Pseudomonadati</taxon>
        <taxon>Pseudomonadota</taxon>
        <taxon>Gammaproteobacteria</taxon>
        <taxon>Vibrionales</taxon>
        <taxon>Vibrionaceae</taxon>
        <taxon>Vibrio</taxon>
    </lineage>
</organism>
<feature type="domain" description="Endonuclease/exonuclease/phosphatase" evidence="1">
    <location>
        <begin position="46"/>
        <end position="310"/>
    </location>
</feature>
<dbReference type="InterPro" id="IPR051916">
    <property type="entry name" value="GPI-anchor_lipid_remodeler"/>
</dbReference>
<dbReference type="EMBL" id="BJXJ01000020">
    <property type="protein sequence ID" value="GEM76125.1"/>
    <property type="molecule type" value="Genomic_DNA"/>
</dbReference>
<dbReference type="PANTHER" id="PTHR14859:SF15">
    <property type="entry name" value="ENDONUCLEASE_EXONUCLEASE_PHOSPHATASE DOMAIN-CONTAINING PROTEIN"/>
    <property type="match status" value="1"/>
</dbReference>
<evidence type="ECO:0000313" key="2">
    <source>
        <dbReference type="EMBL" id="GEM76125.1"/>
    </source>
</evidence>
<dbReference type="OrthoDB" id="833328at2"/>
<proteinExistence type="predicted"/>
<dbReference type="AlphaFoldDB" id="A0A511QFP7"/>
<evidence type="ECO:0000259" key="1">
    <source>
        <dbReference type="Pfam" id="PF03372"/>
    </source>
</evidence>
<dbReference type="GO" id="GO:0006506">
    <property type="term" value="P:GPI anchor biosynthetic process"/>
    <property type="evidence" value="ECO:0007669"/>
    <property type="project" value="TreeGrafter"/>
</dbReference>
<reference evidence="2 3" key="1">
    <citation type="submission" date="2019-07" db="EMBL/GenBank/DDBJ databases">
        <title>Whole genome shotgun sequence of Vibrio sagamiensis NBRC 104589.</title>
        <authorList>
            <person name="Hosoyama A."/>
            <person name="Uohara A."/>
            <person name="Ohji S."/>
            <person name="Ichikawa N."/>
        </authorList>
    </citation>
    <scope>NUCLEOTIDE SEQUENCE [LARGE SCALE GENOMIC DNA]</scope>
    <source>
        <strain evidence="2 3">NBRC 104589</strain>
    </source>
</reference>
<dbReference type="Proteomes" id="UP000321922">
    <property type="component" value="Unassembled WGS sequence"/>
</dbReference>
<dbReference type="Gene3D" id="3.60.10.10">
    <property type="entry name" value="Endonuclease/exonuclease/phosphatase"/>
    <property type="match status" value="1"/>
</dbReference>
<evidence type="ECO:0000313" key="3">
    <source>
        <dbReference type="Proteomes" id="UP000321922"/>
    </source>
</evidence>
<dbReference type="InterPro" id="IPR005135">
    <property type="entry name" value="Endo/exonuclease/phosphatase"/>
</dbReference>
<protein>
    <recommendedName>
        <fullName evidence="1">Endonuclease/exonuclease/phosphatase domain-containing protein</fullName>
    </recommendedName>
</protein>
<dbReference type="RefSeq" id="WP_039982250.1">
    <property type="nucleotide sequence ID" value="NZ_BAOJ01000098.1"/>
</dbReference>
<dbReference type="PANTHER" id="PTHR14859">
    <property type="entry name" value="CALCOFLUOR WHITE HYPERSENSITIVE PROTEIN PRECURSOR"/>
    <property type="match status" value="1"/>
</dbReference>
<gene>
    <name evidence="2" type="ORF">VSA01S_22370</name>
</gene>